<keyword evidence="2" id="KW-1133">Transmembrane helix</keyword>
<feature type="domain" description="Pyrrolo-quinoline quinone repeat" evidence="3">
    <location>
        <begin position="204"/>
        <end position="269"/>
    </location>
</feature>
<proteinExistence type="predicted"/>
<dbReference type="InterPro" id="IPR002372">
    <property type="entry name" value="PQQ_rpt_dom"/>
</dbReference>
<sequence>MDIRPAPALLQRLQPKRLFQVTGLGLTAVLVSVTLLYCVLFWKLWFVDTPRYICSGQDCPRGMGWLAVLIPLLGTAAGLLWAGIKGAPLVRRSPFARALAITLALVALWPGWSAYTWMRGPQMDLFGWQSPVPPAAQPIGVWASERAGVLVRARPDGLVAYDGEGRKGWRLPASEQTPVCALSRTTPSDVGLVAYQEGGRCGTRIEAVDLAEGRSLWDRDLKPSRAHTVVAAAGTTAVVAEEGALVGLDLRGGEERWRVPSRPSARSRPSTAPGTGPCTWSSAAVRRRRPGSRPSTRGRAPAPGRPRCRRRAGCARSGCCPPGRSPST</sequence>
<evidence type="ECO:0000313" key="4">
    <source>
        <dbReference type="EMBL" id="MEJ8643748.1"/>
    </source>
</evidence>
<keyword evidence="5" id="KW-1185">Reference proteome</keyword>
<feature type="compositionally biased region" description="Low complexity" evidence="1">
    <location>
        <begin position="260"/>
        <end position="273"/>
    </location>
</feature>
<evidence type="ECO:0000256" key="1">
    <source>
        <dbReference type="SAM" id="MobiDB-lite"/>
    </source>
</evidence>
<name>A0ABU8U9C8_9ACTN</name>
<feature type="compositionally biased region" description="Low complexity" evidence="1">
    <location>
        <begin position="292"/>
        <end position="302"/>
    </location>
</feature>
<evidence type="ECO:0000259" key="3">
    <source>
        <dbReference type="Pfam" id="PF13360"/>
    </source>
</evidence>
<feature type="transmembrane region" description="Helical" evidence="2">
    <location>
        <begin position="94"/>
        <end position="112"/>
    </location>
</feature>
<dbReference type="Proteomes" id="UP001382904">
    <property type="component" value="Unassembled WGS sequence"/>
</dbReference>
<gene>
    <name evidence="4" type="ORF">WKI68_25015</name>
</gene>
<organism evidence="4 5">
    <name type="scientific">Streptomyces caledonius</name>
    <dbReference type="NCBI Taxonomy" id="3134107"/>
    <lineage>
        <taxon>Bacteria</taxon>
        <taxon>Bacillati</taxon>
        <taxon>Actinomycetota</taxon>
        <taxon>Actinomycetes</taxon>
        <taxon>Kitasatosporales</taxon>
        <taxon>Streptomycetaceae</taxon>
        <taxon>Streptomyces</taxon>
    </lineage>
</organism>
<dbReference type="InterPro" id="IPR011047">
    <property type="entry name" value="Quinoprotein_ADH-like_sf"/>
</dbReference>
<keyword evidence="2" id="KW-0472">Membrane</keyword>
<dbReference type="Gene3D" id="2.130.10.10">
    <property type="entry name" value="YVTN repeat-like/Quinoprotein amine dehydrogenase"/>
    <property type="match status" value="1"/>
</dbReference>
<reference evidence="4 5" key="1">
    <citation type="submission" date="2024-03" db="EMBL/GenBank/DDBJ databases">
        <title>Novel Streptomyces species of biotechnological and ecological value are a feature of Machair soil.</title>
        <authorList>
            <person name="Prole J.R."/>
            <person name="Goodfellow M."/>
            <person name="Allenby N."/>
            <person name="Ward A.C."/>
        </authorList>
    </citation>
    <scope>NUCLEOTIDE SEQUENCE [LARGE SCALE GENOMIC DNA]</scope>
    <source>
        <strain evidence="4 5">MS1.HAVA.3</strain>
    </source>
</reference>
<dbReference type="Pfam" id="PF13360">
    <property type="entry name" value="PQQ_2"/>
    <property type="match status" value="1"/>
</dbReference>
<dbReference type="EMBL" id="JBBKAM010000002">
    <property type="protein sequence ID" value="MEJ8643748.1"/>
    <property type="molecule type" value="Genomic_DNA"/>
</dbReference>
<evidence type="ECO:0000313" key="5">
    <source>
        <dbReference type="Proteomes" id="UP001382904"/>
    </source>
</evidence>
<dbReference type="SUPFAM" id="SSF50998">
    <property type="entry name" value="Quinoprotein alcohol dehydrogenase-like"/>
    <property type="match status" value="1"/>
</dbReference>
<feature type="transmembrane region" description="Helical" evidence="2">
    <location>
        <begin position="62"/>
        <end position="82"/>
    </location>
</feature>
<evidence type="ECO:0000256" key="2">
    <source>
        <dbReference type="SAM" id="Phobius"/>
    </source>
</evidence>
<keyword evidence="2" id="KW-0812">Transmembrane</keyword>
<accession>A0ABU8U9C8</accession>
<comment type="caution">
    <text evidence="4">The sequence shown here is derived from an EMBL/GenBank/DDBJ whole genome shotgun (WGS) entry which is preliminary data.</text>
</comment>
<dbReference type="InterPro" id="IPR015943">
    <property type="entry name" value="WD40/YVTN_repeat-like_dom_sf"/>
</dbReference>
<feature type="region of interest" description="Disordered" evidence="1">
    <location>
        <begin position="256"/>
        <end position="328"/>
    </location>
</feature>
<protein>
    <submittedName>
        <fullName evidence="4">PQQ-binding-like beta-propeller repeat protein</fullName>
    </submittedName>
</protein>
<feature type="transmembrane region" description="Helical" evidence="2">
    <location>
        <begin position="21"/>
        <end position="42"/>
    </location>
</feature>